<gene>
    <name evidence="1" type="ORF">POCTA_138.1.T0750089</name>
</gene>
<evidence type="ECO:0000313" key="1">
    <source>
        <dbReference type="EMBL" id="CAD8180555.1"/>
    </source>
</evidence>
<dbReference type="Proteomes" id="UP000683925">
    <property type="component" value="Unassembled WGS sequence"/>
</dbReference>
<accession>A0A8S1VWI3</accession>
<dbReference type="AlphaFoldDB" id="A0A8S1VWI3"/>
<dbReference type="EMBL" id="CAJJDP010000074">
    <property type="protein sequence ID" value="CAD8180555.1"/>
    <property type="molecule type" value="Genomic_DNA"/>
</dbReference>
<sequence length="149" mass="17152">MLQLLKRDLQKNIDHKIFKESLKQKSLHSQIITLIEQAKNNKAISSYLQGGEVALTYISFNLINRKNTKYKIFLVQVLHFMPHKGGQNSLAGQKGITQSYKMYGFLSSDQETSQTENSKFNKTLQNSKDIQELQSLYLTTQIKIRELGL</sequence>
<protein>
    <submittedName>
        <fullName evidence="1">Uncharacterized protein</fullName>
    </submittedName>
</protein>
<evidence type="ECO:0000313" key="2">
    <source>
        <dbReference type="Proteomes" id="UP000683925"/>
    </source>
</evidence>
<name>A0A8S1VWI3_PAROT</name>
<reference evidence="1" key="1">
    <citation type="submission" date="2021-01" db="EMBL/GenBank/DDBJ databases">
        <authorList>
            <consortium name="Genoscope - CEA"/>
            <person name="William W."/>
        </authorList>
    </citation>
    <scope>NUCLEOTIDE SEQUENCE</scope>
</reference>
<comment type="caution">
    <text evidence="1">The sequence shown here is derived from an EMBL/GenBank/DDBJ whole genome shotgun (WGS) entry which is preliminary data.</text>
</comment>
<organism evidence="1 2">
    <name type="scientific">Paramecium octaurelia</name>
    <dbReference type="NCBI Taxonomy" id="43137"/>
    <lineage>
        <taxon>Eukaryota</taxon>
        <taxon>Sar</taxon>
        <taxon>Alveolata</taxon>
        <taxon>Ciliophora</taxon>
        <taxon>Intramacronucleata</taxon>
        <taxon>Oligohymenophorea</taxon>
        <taxon>Peniculida</taxon>
        <taxon>Parameciidae</taxon>
        <taxon>Paramecium</taxon>
    </lineage>
</organism>
<proteinExistence type="predicted"/>
<keyword evidence="2" id="KW-1185">Reference proteome</keyword>